<comment type="caution">
    <text evidence="2">The sequence shown here is derived from an EMBL/GenBank/DDBJ whole genome shotgun (WGS) entry which is preliminary data.</text>
</comment>
<feature type="transmembrane region" description="Helical" evidence="1">
    <location>
        <begin position="6"/>
        <end position="24"/>
    </location>
</feature>
<keyword evidence="1" id="KW-0812">Transmembrane</keyword>
<dbReference type="EMBL" id="BARV01002786">
    <property type="protein sequence ID" value="GAH96107.1"/>
    <property type="molecule type" value="Genomic_DNA"/>
</dbReference>
<evidence type="ECO:0000313" key="2">
    <source>
        <dbReference type="EMBL" id="GAH96107.1"/>
    </source>
</evidence>
<proteinExistence type="predicted"/>
<keyword evidence="1" id="KW-0472">Membrane</keyword>
<reference evidence="2" key="1">
    <citation type="journal article" date="2014" name="Front. Microbiol.">
        <title>High frequency of phylogenetically diverse reductive dehalogenase-homologous genes in deep subseafloor sedimentary metagenomes.</title>
        <authorList>
            <person name="Kawai M."/>
            <person name="Futagami T."/>
            <person name="Toyoda A."/>
            <person name="Takaki Y."/>
            <person name="Nishi S."/>
            <person name="Hori S."/>
            <person name="Arai W."/>
            <person name="Tsubouchi T."/>
            <person name="Morono Y."/>
            <person name="Uchiyama I."/>
            <person name="Ito T."/>
            <person name="Fujiyama A."/>
            <person name="Inagaki F."/>
            <person name="Takami H."/>
        </authorList>
    </citation>
    <scope>NUCLEOTIDE SEQUENCE</scope>
    <source>
        <strain evidence="2">Expedition CK06-06</strain>
    </source>
</reference>
<evidence type="ECO:0000256" key="1">
    <source>
        <dbReference type="SAM" id="Phobius"/>
    </source>
</evidence>
<protein>
    <submittedName>
        <fullName evidence="2">Uncharacterized protein</fullName>
    </submittedName>
</protein>
<accession>X1JPX8</accession>
<sequence>MDYIMMFIAILSTIGGLYGLRLMLTFKREVLAMTAKQKHLDRINKLSVRKLGIKAKQDASQGDLGDAIGGLMDNLDADDIDDLPIPSWLKPLAKGYIEKMVDKSQNKDEYDGQEGF</sequence>
<dbReference type="AlphaFoldDB" id="X1JPX8"/>
<gene>
    <name evidence="2" type="ORF">S06H3_06996</name>
</gene>
<keyword evidence="1" id="KW-1133">Transmembrane helix</keyword>
<name>X1JPX8_9ZZZZ</name>
<organism evidence="2">
    <name type="scientific">marine sediment metagenome</name>
    <dbReference type="NCBI Taxonomy" id="412755"/>
    <lineage>
        <taxon>unclassified sequences</taxon>
        <taxon>metagenomes</taxon>
        <taxon>ecological metagenomes</taxon>
    </lineage>
</organism>